<evidence type="ECO:0000313" key="2">
    <source>
        <dbReference type="Proteomes" id="UP000261166"/>
    </source>
</evidence>
<reference evidence="1 2" key="1">
    <citation type="submission" date="2018-08" db="EMBL/GenBank/DDBJ databases">
        <title>A genome reference for cultivated species of the human gut microbiota.</title>
        <authorList>
            <person name="Zou Y."/>
            <person name="Xue W."/>
            <person name="Luo G."/>
        </authorList>
    </citation>
    <scope>NUCLEOTIDE SEQUENCE [LARGE SCALE GENOMIC DNA]</scope>
    <source>
        <strain evidence="1 2">AF26-4BH</strain>
    </source>
</reference>
<evidence type="ECO:0000313" key="1">
    <source>
        <dbReference type="EMBL" id="RGE57846.1"/>
    </source>
</evidence>
<protein>
    <submittedName>
        <fullName evidence="1">Uncharacterized protein</fullName>
    </submittedName>
</protein>
<dbReference type="Proteomes" id="UP000261166">
    <property type="component" value="Unassembled WGS sequence"/>
</dbReference>
<name>A0A3E3I0M6_9FIRM</name>
<dbReference type="EMBL" id="QVLU01000079">
    <property type="protein sequence ID" value="RGE57846.1"/>
    <property type="molecule type" value="Genomic_DNA"/>
</dbReference>
<dbReference type="AlphaFoldDB" id="A0A3E3I0M6"/>
<comment type="caution">
    <text evidence="1">The sequence shown here is derived from an EMBL/GenBank/DDBJ whole genome shotgun (WGS) entry which is preliminary data.</text>
</comment>
<organism evidence="1 2">
    <name type="scientific">Eisenbergiella massiliensis</name>
    <dbReference type="NCBI Taxonomy" id="1720294"/>
    <lineage>
        <taxon>Bacteria</taxon>
        <taxon>Bacillati</taxon>
        <taxon>Bacillota</taxon>
        <taxon>Clostridia</taxon>
        <taxon>Lachnospirales</taxon>
        <taxon>Lachnospiraceae</taxon>
        <taxon>Eisenbergiella</taxon>
    </lineage>
</organism>
<proteinExistence type="predicted"/>
<sequence length="59" mass="6616">MLVTCARTERPHGALLQLDTGIRCCMYRIGGRLRSDYASNHGVNVGIPPLQHWISNLRP</sequence>
<accession>A0A3E3I0M6</accession>
<gene>
    <name evidence="1" type="ORF">DWY69_31430</name>
</gene>